<evidence type="ECO:0000256" key="2">
    <source>
        <dbReference type="ARBA" id="ARBA00022670"/>
    </source>
</evidence>
<dbReference type="InterPro" id="IPR000064">
    <property type="entry name" value="NLP_P60_dom"/>
</dbReference>
<organism evidence="7 8">
    <name type="scientific">Peptacetobacter hominis</name>
    <dbReference type="NCBI Taxonomy" id="2743610"/>
    <lineage>
        <taxon>Bacteria</taxon>
        <taxon>Bacillati</taxon>
        <taxon>Bacillota</taxon>
        <taxon>Clostridia</taxon>
        <taxon>Peptostreptococcales</taxon>
        <taxon>Peptostreptococcaceae</taxon>
        <taxon>Peptacetobacter</taxon>
    </lineage>
</organism>
<reference evidence="7 8" key="1">
    <citation type="submission" date="2019-02" db="EMBL/GenBank/DDBJ databases">
        <title>Peptostreptococcaceae bacterium ZHW00191 nov., a new bacterium isolated from the human gut.</title>
        <authorList>
            <person name="Zhou H.-W."/>
            <person name="Chen X.-J."/>
        </authorList>
    </citation>
    <scope>NUCLEOTIDE SEQUENCE [LARGE SCALE GENOMIC DNA]</scope>
    <source>
        <strain evidence="7 8">ZHW00191</strain>
    </source>
</reference>
<keyword evidence="4" id="KW-0788">Thiol protease</keyword>
<dbReference type="SUPFAM" id="SSF54001">
    <property type="entry name" value="Cysteine proteinases"/>
    <property type="match status" value="1"/>
</dbReference>
<dbReference type="Proteomes" id="UP000317863">
    <property type="component" value="Unassembled WGS sequence"/>
</dbReference>
<dbReference type="GO" id="GO:0008234">
    <property type="term" value="F:cysteine-type peptidase activity"/>
    <property type="evidence" value="ECO:0007669"/>
    <property type="project" value="UniProtKB-KW"/>
</dbReference>
<dbReference type="AlphaFoldDB" id="A0A544QWS3"/>
<evidence type="ECO:0000313" key="8">
    <source>
        <dbReference type="Proteomes" id="UP000317863"/>
    </source>
</evidence>
<accession>A0A544QWS3</accession>
<dbReference type="InterPro" id="IPR051202">
    <property type="entry name" value="Peptidase_C40"/>
</dbReference>
<dbReference type="PROSITE" id="PS51781">
    <property type="entry name" value="SH3B"/>
    <property type="match status" value="1"/>
</dbReference>
<comment type="similarity">
    <text evidence="1">Belongs to the peptidase C40 family.</text>
</comment>
<dbReference type="OrthoDB" id="9808890at2"/>
<dbReference type="PANTHER" id="PTHR47053:SF1">
    <property type="entry name" value="MUREIN DD-ENDOPEPTIDASE MEPH-RELATED"/>
    <property type="match status" value="1"/>
</dbReference>
<dbReference type="InterPro" id="IPR038765">
    <property type="entry name" value="Papain-like_cys_pep_sf"/>
</dbReference>
<keyword evidence="3 7" id="KW-0378">Hydrolase</keyword>
<dbReference type="Gene3D" id="2.30.30.40">
    <property type="entry name" value="SH3 Domains"/>
    <property type="match status" value="1"/>
</dbReference>
<dbReference type="SMART" id="SM00287">
    <property type="entry name" value="SH3b"/>
    <property type="match status" value="2"/>
</dbReference>
<evidence type="ECO:0000313" key="7">
    <source>
        <dbReference type="EMBL" id="TQQ85177.1"/>
    </source>
</evidence>
<name>A0A544QWS3_9FIRM</name>
<feature type="domain" description="SH3b" evidence="5">
    <location>
        <begin position="94"/>
        <end position="156"/>
    </location>
</feature>
<keyword evidence="2" id="KW-0645">Protease</keyword>
<evidence type="ECO:0000259" key="5">
    <source>
        <dbReference type="PROSITE" id="PS51781"/>
    </source>
</evidence>
<gene>
    <name evidence="7" type="ORF">EXD82_03250</name>
</gene>
<dbReference type="Gene3D" id="3.90.1720.10">
    <property type="entry name" value="endopeptidase domain like (from Nostoc punctiforme)"/>
    <property type="match status" value="1"/>
</dbReference>
<protein>
    <submittedName>
        <fullName evidence="7">Cell wall hydrolase</fullName>
    </submittedName>
</protein>
<comment type="caution">
    <text evidence="7">The sequence shown here is derived from an EMBL/GenBank/DDBJ whole genome shotgun (WGS) entry which is preliminary data.</text>
</comment>
<feature type="domain" description="NlpC/P60" evidence="6">
    <location>
        <begin position="176"/>
        <end position="300"/>
    </location>
</feature>
<evidence type="ECO:0000256" key="3">
    <source>
        <dbReference type="ARBA" id="ARBA00022801"/>
    </source>
</evidence>
<evidence type="ECO:0000256" key="1">
    <source>
        <dbReference type="ARBA" id="ARBA00007074"/>
    </source>
</evidence>
<dbReference type="InterPro" id="IPR003646">
    <property type="entry name" value="SH3-like_bac-type"/>
</dbReference>
<sequence length="300" mass="32117">MIAGGTALVSADEIGEVKASSETGIVIEEYQEAPYKTATVKDGKSVNVRIDGSVKRVAKEGEQFKVIGIQGEWLNVEDGEDEAWISSEFVDISEGVAFTTASTLNLRAADNTSAEVIEELDKGSALTVVKKEGDWLQVRNRGTEGYVHADYVTDEAPIVPSVDVNGNVIDVPSADSYSVQAVLNLAYSKKGSPYLWGSTGPDKFDCSGFTSYVFRNAVGVSLPRVSRDQANVGTEVSRDQLQAGDLVFFATDGTGNVSHVGIYVGNGCMIHAPHSGDVVKVTSIDSDYYTSHFVTARRVL</sequence>
<dbReference type="PROSITE" id="PS51935">
    <property type="entry name" value="NLPC_P60"/>
    <property type="match status" value="1"/>
</dbReference>
<proteinExistence type="inferred from homology"/>
<keyword evidence="8" id="KW-1185">Reference proteome</keyword>
<dbReference type="Pfam" id="PF00877">
    <property type="entry name" value="NLPC_P60"/>
    <property type="match status" value="1"/>
</dbReference>
<dbReference type="EMBL" id="SGJB01000004">
    <property type="protein sequence ID" value="TQQ85177.1"/>
    <property type="molecule type" value="Genomic_DNA"/>
</dbReference>
<dbReference type="PANTHER" id="PTHR47053">
    <property type="entry name" value="MUREIN DD-ENDOPEPTIDASE MEPH-RELATED"/>
    <property type="match status" value="1"/>
</dbReference>
<dbReference type="SUPFAM" id="SSF50044">
    <property type="entry name" value="SH3-domain"/>
    <property type="match status" value="1"/>
</dbReference>
<dbReference type="GO" id="GO:0006508">
    <property type="term" value="P:proteolysis"/>
    <property type="evidence" value="ECO:0007669"/>
    <property type="project" value="UniProtKB-KW"/>
</dbReference>
<dbReference type="Pfam" id="PF08239">
    <property type="entry name" value="SH3_3"/>
    <property type="match status" value="1"/>
</dbReference>
<evidence type="ECO:0000259" key="6">
    <source>
        <dbReference type="PROSITE" id="PS51935"/>
    </source>
</evidence>
<dbReference type="InterPro" id="IPR036028">
    <property type="entry name" value="SH3-like_dom_sf"/>
</dbReference>
<evidence type="ECO:0000256" key="4">
    <source>
        <dbReference type="ARBA" id="ARBA00022807"/>
    </source>
</evidence>